<evidence type="ECO:0000256" key="5">
    <source>
        <dbReference type="ARBA" id="ARBA00022776"/>
    </source>
</evidence>
<feature type="region of interest" description="Disordered" evidence="11">
    <location>
        <begin position="1"/>
        <end position="22"/>
    </location>
</feature>
<dbReference type="EMBL" id="BLZA01000009">
    <property type="protein sequence ID" value="GHJ84721.1"/>
    <property type="molecule type" value="Genomic_DNA"/>
</dbReference>
<keyword evidence="7 10" id="KW-0175">Coiled coil</keyword>
<evidence type="ECO:0000256" key="3">
    <source>
        <dbReference type="ARBA" id="ARBA00022454"/>
    </source>
</evidence>
<evidence type="ECO:0000256" key="8">
    <source>
        <dbReference type="ARBA" id="ARBA00023306"/>
    </source>
</evidence>
<evidence type="ECO:0000256" key="7">
    <source>
        <dbReference type="ARBA" id="ARBA00023054"/>
    </source>
</evidence>
<comment type="caution">
    <text evidence="12">The sequence shown here is derived from an EMBL/GenBank/DDBJ whole genome shotgun (WGS) entry which is preliminary data.</text>
</comment>
<keyword evidence="3" id="KW-0158">Chromosome</keyword>
<keyword evidence="5" id="KW-0498">Mitosis</keyword>
<evidence type="ECO:0000256" key="11">
    <source>
        <dbReference type="SAM" id="MobiDB-lite"/>
    </source>
</evidence>
<keyword evidence="4" id="KW-0132">Cell division</keyword>
<dbReference type="GO" id="GO:0005634">
    <property type="term" value="C:nucleus"/>
    <property type="evidence" value="ECO:0007669"/>
    <property type="project" value="InterPro"/>
</dbReference>
<feature type="region of interest" description="Disordered" evidence="11">
    <location>
        <begin position="359"/>
        <end position="382"/>
    </location>
</feature>
<name>A0A8H3TP22_9TREE</name>
<evidence type="ECO:0000256" key="1">
    <source>
        <dbReference type="ARBA" id="ARBA00004629"/>
    </source>
</evidence>
<keyword evidence="9" id="KW-0137">Centromere</keyword>
<gene>
    <name evidence="12" type="ORF">NliqN6_1123</name>
</gene>
<keyword evidence="6" id="KW-0995">Kinetochore</keyword>
<evidence type="ECO:0000313" key="12">
    <source>
        <dbReference type="EMBL" id="GHJ84721.1"/>
    </source>
</evidence>
<proteinExistence type="inferred from homology"/>
<reference evidence="12" key="1">
    <citation type="submission" date="2020-07" db="EMBL/GenBank/DDBJ databases">
        <title>Draft Genome Sequence of a Deep-Sea Yeast, Naganishia (Cryptococcus) liquefaciens strain N6.</title>
        <authorList>
            <person name="Han Y.W."/>
            <person name="Kajitani R."/>
            <person name="Morimoto H."/>
            <person name="Parhat M."/>
            <person name="Tsubouchi H."/>
            <person name="Bakenova O."/>
            <person name="Ogata M."/>
            <person name="Argunhan B."/>
            <person name="Aoki R."/>
            <person name="Kajiwara S."/>
            <person name="Itoh T."/>
            <person name="Iwasaki H."/>
        </authorList>
    </citation>
    <scope>NUCLEOTIDE SEQUENCE</scope>
    <source>
        <strain evidence="12">N6</strain>
    </source>
</reference>
<feature type="coiled-coil region" evidence="10">
    <location>
        <begin position="213"/>
        <end position="240"/>
    </location>
</feature>
<sequence length="436" mass="46942">MPPRTSTAPADKPRQSLKRKSISTTALEEVEALLPATCTPGYFAPTPRTDDSSTKAKRKSVKSRASVAPSGSTKLTEDEKAALLVEVLGFQPTELLQDITESARQQVDKTVLTIENWLSKVVRLSSASGTKGKGKVGQQGGADEEDLMLEVDQGLHGLETLLNDHMDSALDKLTSWALRNTFEIPDDLRLTLPWHEGLDFDRGVYVASLPEGETLVQKNIEELREQVENMRKLKHGLTLADRAVEEKVKAMQRQKDAIGFITTLANETNIKSLPTTAQEIAKQMDSLHTRLSEEFDTVLPVPAPAPALPISASASLTSDNTSGNASGGMTREWEFGRAAYLSWAVSRAIRDRQKAFASSTSGLMDVDSQGPIAESEGDAQASDKRLDELVKLTRQVSGAAAASEKERGTDGSSVGTGVGGLGWALQGLVEGQSRST</sequence>
<evidence type="ECO:0000256" key="9">
    <source>
        <dbReference type="ARBA" id="ARBA00023328"/>
    </source>
</evidence>
<comment type="similarity">
    <text evidence="2">Belongs to the mis12 family.</text>
</comment>
<dbReference type="GO" id="GO:0051382">
    <property type="term" value="P:kinetochore assembly"/>
    <property type="evidence" value="ECO:0007669"/>
    <property type="project" value="TreeGrafter"/>
</dbReference>
<dbReference type="GO" id="GO:0000444">
    <property type="term" value="C:MIS12/MIND type complex"/>
    <property type="evidence" value="ECO:0007669"/>
    <property type="project" value="TreeGrafter"/>
</dbReference>
<dbReference type="InterPro" id="IPR008685">
    <property type="entry name" value="Centromere_Mis12"/>
</dbReference>
<dbReference type="Pfam" id="PF05859">
    <property type="entry name" value="Mis12"/>
    <property type="match status" value="1"/>
</dbReference>
<feature type="region of interest" description="Disordered" evidence="11">
    <location>
        <begin position="397"/>
        <end position="421"/>
    </location>
</feature>
<organism evidence="12 13">
    <name type="scientific">Naganishia liquefaciens</name>
    <dbReference type="NCBI Taxonomy" id="104408"/>
    <lineage>
        <taxon>Eukaryota</taxon>
        <taxon>Fungi</taxon>
        <taxon>Dikarya</taxon>
        <taxon>Basidiomycota</taxon>
        <taxon>Agaricomycotina</taxon>
        <taxon>Tremellomycetes</taxon>
        <taxon>Filobasidiales</taxon>
        <taxon>Filobasidiaceae</taxon>
        <taxon>Naganishia</taxon>
    </lineage>
</organism>
<keyword evidence="8" id="KW-0131">Cell cycle</keyword>
<evidence type="ECO:0000256" key="4">
    <source>
        <dbReference type="ARBA" id="ARBA00022618"/>
    </source>
</evidence>
<dbReference type="PANTHER" id="PTHR14527:SF2">
    <property type="entry name" value="PROTEIN MIS12 HOMOLOG"/>
    <property type="match status" value="1"/>
</dbReference>
<dbReference type="Proteomes" id="UP000620104">
    <property type="component" value="Unassembled WGS sequence"/>
</dbReference>
<dbReference type="OrthoDB" id="1884855at2759"/>
<dbReference type="GO" id="GO:0051301">
    <property type="term" value="P:cell division"/>
    <property type="evidence" value="ECO:0007669"/>
    <property type="project" value="UniProtKB-KW"/>
</dbReference>
<comment type="subcellular location">
    <subcellularLocation>
        <location evidence="1">Chromosome</location>
        <location evidence="1">Centromere</location>
        <location evidence="1">Kinetochore</location>
    </subcellularLocation>
</comment>
<evidence type="ECO:0000313" key="13">
    <source>
        <dbReference type="Proteomes" id="UP000620104"/>
    </source>
</evidence>
<dbReference type="GO" id="GO:0000070">
    <property type="term" value="P:mitotic sister chromatid segregation"/>
    <property type="evidence" value="ECO:0007669"/>
    <property type="project" value="TreeGrafter"/>
</dbReference>
<keyword evidence="13" id="KW-1185">Reference proteome</keyword>
<dbReference type="AlphaFoldDB" id="A0A8H3TP22"/>
<feature type="region of interest" description="Disordered" evidence="11">
    <location>
        <begin position="310"/>
        <end position="329"/>
    </location>
</feature>
<evidence type="ECO:0000256" key="6">
    <source>
        <dbReference type="ARBA" id="ARBA00022838"/>
    </source>
</evidence>
<accession>A0A8H3TP22</accession>
<protein>
    <submittedName>
        <fullName evidence="12">Uncharacterized protein</fullName>
    </submittedName>
</protein>
<evidence type="ECO:0000256" key="10">
    <source>
        <dbReference type="SAM" id="Coils"/>
    </source>
</evidence>
<dbReference type="PANTHER" id="PTHR14527">
    <property type="entry name" value="PROTEIN MIS12 HOMOLOG"/>
    <property type="match status" value="1"/>
</dbReference>
<evidence type="ECO:0000256" key="2">
    <source>
        <dbReference type="ARBA" id="ARBA00008643"/>
    </source>
</evidence>
<feature type="region of interest" description="Disordered" evidence="11">
    <location>
        <begin position="38"/>
        <end position="76"/>
    </location>
</feature>